<proteinExistence type="predicted"/>
<evidence type="ECO:0000313" key="2">
    <source>
        <dbReference type="Proteomes" id="UP000008311"/>
    </source>
</evidence>
<dbReference type="Proteomes" id="UP000008311">
    <property type="component" value="Unassembled WGS sequence"/>
</dbReference>
<dbReference type="EMBL" id="EQ977285">
    <property type="protein sequence ID" value="EEF26442.1"/>
    <property type="molecule type" value="Genomic_DNA"/>
</dbReference>
<name>B9TCH0_RICCO</name>
<feature type="non-terminal residue" evidence="1">
    <location>
        <position position="90"/>
    </location>
</feature>
<organism evidence="1 2">
    <name type="scientific">Ricinus communis</name>
    <name type="common">Castor bean</name>
    <dbReference type="NCBI Taxonomy" id="3988"/>
    <lineage>
        <taxon>Eukaryota</taxon>
        <taxon>Viridiplantae</taxon>
        <taxon>Streptophyta</taxon>
        <taxon>Embryophyta</taxon>
        <taxon>Tracheophyta</taxon>
        <taxon>Spermatophyta</taxon>
        <taxon>Magnoliopsida</taxon>
        <taxon>eudicotyledons</taxon>
        <taxon>Gunneridae</taxon>
        <taxon>Pentapetalae</taxon>
        <taxon>rosids</taxon>
        <taxon>fabids</taxon>
        <taxon>Malpighiales</taxon>
        <taxon>Euphorbiaceae</taxon>
        <taxon>Acalyphoideae</taxon>
        <taxon>Acalypheae</taxon>
        <taxon>Ricinus</taxon>
    </lineage>
</organism>
<accession>B9TCH0</accession>
<evidence type="ECO:0000313" key="1">
    <source>
        <dbReference type="EMBL" id="EEF26442.1"/>
    </source>
</evidence>
<dbReference type="InParanoid" id="B9TCH0"/>
<sequence>MVDGRGAGAQQRGGRGKRHIHFAQVGEAMRVRPGLGARGAEQIFGQRLRGAVPAGRDARAAVPESRAAQVFASVAHGDRWRLVKQHVDAG</sequence>
<reference evidence="2" key="1">
    <citation type="journal article" date="2010" name="Nat. Biotechnol.">
        <title>Draft genome sequence of the oilseed species Ricinus communis.</title>
        <authorList>
            <person name="Chan A.P."/>
            <person name="Crabtree J."/>
            <person name="Zhao Q."/>
            <person name="Lorenzi H."/>
            <person name="Orvis J."/>
            <person name="Puiu D."/>
            <person name="Melake-Berhan A."/>
            <person name="Jones K.M."/>
            <person name="Redman J."/>
            <person name="Chen G."/>
            <person name="Cahoon E.B."/>
            <person name="Gedil M."/>
            <person name="Stanke M."/>
            <person name="Haas B.J."/>
            <person name="Wortman J.R."/>
            <person name="Fraser-Liggett C.M."/>
            <person name="Ravel J."/>
            <person name="Rabinowicz P.D."/>
        </authorList>
    </citation>
    <scope>NUCLEOTIDE SEQUENCE [LARGE SCALE GENOMIC DNA]</scope>
    <source>
        <strain evidence="2">cv. Hale</strain>
    </source>
</reference>
<dbReference type="AlphaFoldDB" id="B9TCH0"/>
<keyword evidence="2" id="KW-1185">Reference proteome</keyword>
<protein>
    <submittedName>
        <fullName evidence="1">Uncharacterized protein</fullName>
    </submittedName>
</protein>
<gene>
    <name evidence="1" type="ORF">RCOM_1924350</name>
</gene>